<name>A0A6P0UQ96_9FLAO</name>
<evidence type="ECO:0000313" key="4">
    <source>
        <dbReference type="Proteomes" id="UP000468581"/>
    </source>
</evidence>
<dbReference type="SUPFAM" id="SSF56112">
    <property type="entry name" value="Protein kinase-like (PK-like)"/>
    <property type="match status" value="1"/>
</dbReference>
<evidence type="ECO:0000256" key="1">
    <source>
        <dbReference type="ARBA" id="ARBA00009460"/>
    </source>
</evidence>
<dbReference type="GO" id="GO:0016301">
    <property type="term" value="F:kinase activity"/>
    <property type="evidence" value="ECO:0007669"/>
    <property type="project" value="UniProtKB-UniRule"/>
</dbReference>
<keyword evidence="2" id="KW-0418">Kinase</keyword>
<comment type="caution">
    <text evidence="3">The sequence shown here is derived from an EMBL/GenBank/DDBJ whole genome shotgun (WGS) entry which is preliminary data.</text>
</comment>
<dbReference type="Proteomes" id="UP000468581">
    <property type="component" value="Unassembled WGS sequence"/>
</dbReference>
<dbReference type="Gene3D" id="3.30.200.20">
    <property type="entry name" value="Phosphorylase Kinase, domain 1"/>
    <property type="match status" value="1"/>
</dbReference>
<dbReference type="Pfam" id="PF03881">
    <property type="entry name" value="Fructosamin_kin"/>
    <property type="match status" value="1"/>
</dbReference>
<dbReference type="Gene3D" id="3.90.1200.10">
    <property type="match status" value="1"/>
</dbReference>
<comment type="similarity">
    <text evidence="1 2">Belongs to the fructosamine kinase family.</text>
</comment>
<dbReference type="InterPro" id="IPR016477">
    <property type="entry name" value="Fructo-/Ketosamine-3-kinase"/>
</dbReference>
<keyword evidence="2 3" id="KW-0808">Transferase</keyword>
<evidence type="ECO:0000256" key="2">
    <source>
        <dbReference type="PIRNR" id="PIRNR006221"/>
    </source>
</evidence>
<proteinExistence type="inferred from homology"/>
<keyword evidence="4" id="KW-1185">Reference proteome</keyword>
<dbReference type="PANTHER" id="PTHR12149:SF8">
    <property type="entry name" value="PROTEIN-RIBULOSAMINE 3-KINASE"/>
    <property type="match status" value="1"/>
</dbReference>
<evidence type="ECO:0000313" key="3">
    <source>
        <dbReference type="EMBL" id="NER12566.1"/>
    </source>
</evidence>
<dbReference type="AlphaFoldDB" id="A0A6P0UQ96"/>
<dbReference type="PIRSF" id="PIRSF006221">
    <property type="entry name" value="Ketosamine-3-kinase"/>
    <property type="match status" value="1"/>
</dbReference>
<dbReference type="EMBL" id="JAABOO010000001">
    <property type="protein sequence ID" value="NER12566.1"/>
    <property type="molecule type" value="Genomic_DNA"/>
</dbReference>
<reference evidence="3 4" key="1">
    <citation type="submission" date="2020-01" db="EMBL/GenBank/DDBJ databases">
        <title>Leptobacterium flavescens.</title>
        <authorList>
            <person name="Wang G."/>
        </authorList>
    </citation>
    <scope>NUCLEOTIDE SEQUENCE [LARGE SCALE GENOMIC DNA]</scope>
    <source>
        <strain evidence="3 4">KCTC 22160</strain>
    </source>
</reference>
<dbReference type="InterPro" id="IPR011009">
    <property type="entry name" value="Kinase-like_dom_sf"/>
</dbReference>
<gene>
    <name evidence="3" type="ORF">GWK08_03870</name>
</gene>
<sequence>MESVLGEKIISVNPLSGGDINEVYRLGTASEDYVVKLNKSNLLPGLFRYEKQGLEAIEATKSLRTPRPVATGDFDGSSFLLLSYIEPGNANRFSWENFGSLLAQMHRNTFDEFGFFSDNYIGSLPQQNTGCSSAVEFHISQRLEPQIKLAGKKGYVFKDTDVFYRELENQIPEEPPALIHGDLWSGNYLIDKNGEPCLIDPAVSYSHREADIAMMRLFGGFPQQVFDTYHEHYNLEKGWQERSDIWQLYYLLVHLNLFGASYLPAVSAIIKKYAS</sequence>
<organism evidence="3 4">
    <name type="scientific">Leptobacterium flavescens</name>
    <dbReference type="NCBI Taxonomy" id="472055"/>
    <lineage>
        <taxon>Bacteria</taxon>
        <taxon>Pseudomonadati</taxon>
        <taxon>Bacteroidota</taxon>
        <taxon>Flavobacteriia</taxon>
        <taxon>Flavobacteriales</taxon>
        <taxon>Flavobacteriaceae</taxon>
        <taxon>Leptobacterium</taxon>
    </lineage>
</organism>
<protein>
    <submittedName>
        <fullName evidence="3">Phosphotransferase</fullName>
    </submittedName>
</protein>
<dbReference type="PANTHER" id="PTHR12149">
    <property type="entry name" value="FRUCTOSAMINE 3 KINASE-RELATED PROTEIN"/>
    <property type="match status" value="1"/>
</dbReference>
<accession>A0A6P0UQ96</accession>